<reference evidence="2" key="1">
    <citation type="submission" date="2022-07" db="EMBL/GenBank/DDBJ databases">
        <authorList>
            <person name="Trinca V."/>
            <person name="Uliana J.V.C."/>
            <person name="Torres T.T."/>
            <person name="Ward R.J."/>
            <person name="Monesi N."/>
        </authorList>
    </citation>
    <scope>NUCLEOTIDE SEQUENCE</scope>
    <source>
        <strain evidence="2">HSMRA1968</strain>
        <tissue evidence="2">Whole embryos</tissue>
    </source>
</reference>
<dbReference type="OrthoDB" id="2592504at2759"/>
<sequence length="268" mass="30889">MDMDESLHLCIRDERYSDRSNSHGTTNDTRSVGGCCEPPSQSAVFYNFPNVHQTQRQFAAPNIFPKAFDNITNAYQSRWQFDAYHDISNAFEPQDEIVAPYNKPTVCHPLGQIAASANCPNVSEPQSLSDAPDILQQLDDIPNSANSPKFIDRQSLHRLERLYGPVFDDCNEVRRKIREYIFKISSNVATFARAINVHHGSLGNFLFSRRKFFNYGAGSKVYPAAYYYFEEMRIAHHEEKSTHRLESEKHYLNGYQLTTNYTPKLRKF</sequence>
<dbReference type="AlphaFoldDB" id="A0A9Q0MYV1"/>
<dbReference type="EMBL" id="WJQU01000003">
    <property type="protein sequence ID" value="KAJ6640004.1"/>
    <property type="molecule type" value="Genomic_DNA"/>
</dbReference>
<name>A0A9Q0MYV1_9DIPT</name>
<keyword evidence="3" id="KW-1185">Reference proteome</keyword>
<dbReference type="Pfam" id="PF24852">
    <property type="entry name" value="DUF7726"/>
    <property type="match status" value="1"/>
</dbReference>
<dbReference type="InterPro" id="IPR056143">
    <property type="entry name" value="DUF7726"/>
</dbReference>
<accession>A0A9Q0MYV1</accession>
<organism evidence="2 3">
    <name type="scientific">Pseudolycoriella hygida</name>
    <dbReference type="NCBI Taxonomy" id="35572"/>
    <lineage>
        <taxon>Eukaryota</taxon>
        <taxon>Metazoa</taxon>
        <taxon>Ecdysozoa</taxon>
        <taxon>Arthropoda</taxon>
        <taxon>Hexapoda</taxon>
        <taxon>Insecta</taxon>
        <taxon>Pterygota</taxon>
        <taxon>Neoptera</taxon>
        <taxon>Endopterygota</taxon>
        <taxon>Diptera</taxon>
        <taxon>Nematocera</taxon>
        <taxon>Sciaroidea</taxon>
        <taxon>Sciaridae</taxon>
        <taxon>Pseudolycoriella</taxon>
    </lineage>
</organism>
<comment type="caution">
    <text evidence="2">The sequence shown here is derived from an EMBL/GenBank/DDBJ whole genome shotgun (WGS) entry which is preliminary data.</text>
</comment>
<protein>
    <recommendedName>
        <fullName evidence="1">DUF7726 domain-containing protein</fullName>
    </recommendedName>
</protein>
<gene>
    <name evidence="2" type="ORF">Bhyg_12753</name>
</gene>
<evidence type="ECO:0000313" key="3">
    <source>
        <dbReference type="Proteomes" id="UP001151699"/>
    </source>
</evidence>
<dbReference type="Proteomes" id="UP001151699">
    <property type="component" value="Chromosome X"/>
</dbReference>
<dbReference type="PANTHER" id="PTHR42339:SF1">
    <property type="entry name" value="HISTONE H1"/>
    <property type="match status" value="1"/>
</dbReference>
<feature type="domain" description="DUF7726" evidence="1">
    <location>
        <begin position="165"/>
        <end position="234"/>
    </location>
</feature>
<dbReference type="PANTHER" id="PTHR42339">
    <property type="entry name" value="HISTONE H1"/>
    <property type="match status" value="1"/>
</dbReference>
<evidence type="ECO:0000259" key="1">
    <source>
        <dbReference type="Pfam" id="PF24852"/>
    </source>
</evidence>
<proteinExistence type="predicted"/>
<evidence type="ECO:0000313" key="2">
    <source>
        <dbReference type="EMBL" id="KAJ6640004.1"/>
    </source>
</evidence>